<protein>
    <submittedName>
        <fullName evidence="1">Uncharacterized protein</fullName>
    </submittedName>
</protein>
<dbReference type="AlphaFoldDB" id="A0A4C1TGT2"/>
<comment type="caution">
    <text evidence="1">The sequence shown here is derived from an EMBL/GenBank/DDBJ whole genome shotgun (WGS) entry which is preliminary data.</text>
</comment>
<organism evidence="1 2">
    <name type="scientific">Eumeta variegata</name>
    <name type="common">Bagworm moth</name>
    <name type="synonym">Eumeta japonica</name>
    <dbReference type="NCBI Taxonomy" id="151549"/>
    <lineage>
        <taxon>Eukaryota</taxon>
        <taxon>Metazoa</taxon>
        <taxon>Ecdysozoa</taxon>
        <taxon>Arthropoda</taxon>
        <taxon>Hexapoda</taxon>
        <taxon>Insecta</taxon>
        <taxon>Pterygota</taxon>
        <taxon>Neoptera</taxon>
        <taxon>Endopterygota</taxon>
        <taxon>Lepidoptera</taxon>
        <taxon>Glossata</taxon>
        <taxon>Ditrysia</taxon>
        <taxon>Tineoidea</taxon>
        <taxon>Psychidae</taxon>
        <taxon>Oiketicinae</taxon>
        <taxon>Eumeta</taxon>
    </lineage>
</organism>
<dbReference type="STRING" id="151549.A0A4C1TGT2"/>
<reference evidence="1 2" key="1">
    <citation type="journal article" date="2019" name="Commun. Biol.">
        <title>The bagworm genome reveals a unique fibroin gene that provides high tensile strength.</title>
        <authorList>
            <person name="Kono N."/>
            <person name="Nakamura H."/>
            <person name="Ohtoshi R."/>
            <person name="Tomita M."/>
            <person name="Numata K."/>
            <person name="Arakawa K."/>
        </authorList>
    </citation>
    <scope>NUCLEOTIDE SEQUENCE [LARGE SCALE GENOMIC DNA]</scope>
</reference>
<dbReference type="EMBL" id="BGZK01005128">
    <property type="protein sequence ID" value="GBP12648.1"/>
    <property type="molecule type" value="Genomic_DNA"/>
</dbReference>
<accession>A0A4C1TGT2</accession>
<proteinExistence type="predicted"/>
<evidence type="ECO:0000313" key="1">
    <source>
        <dbReference type="EMBL" id="GBP12648.1"/>
    </source>
</evidence>
<dbReference type="Proteomes" id="UP000299102">
    <property type="component" value="Unassembled WGS sequence"/>
</dbReference>
<sequence>MNTCQLPKPLIDLSAFANAAVLETFEDTTNEDSTCNFENIDSELEPIIHSLLFSLQKLYKKYSPTKQSNDEEQLQTKLIQNDDTDELKDQHLKIKLYGALKEDWHLMEMENINKQLSNVLLAINFLSVCGEISKHSGC</sequence>
<keyword evidence="2" id="KW-1185">Reference proteome</keyword>
<evidence type="ECO:0000313" key="2">
    <source>
        <dbReference type="Proteomes" id="UP000299102"/>
    </source>
</evidence>
<name>A0A4C1TGT2_EUMVA</name>
<gene>
    <name evidence="1" type="ORF">EVAR_73708_1</name>
</gene>